<feature type="domain" description="Bifunctional inhibitor/plant lipid transfer protein/seed storage helical" evidence="6">
    <location>
        <begin position="120"/>
        <end position="182"/>
    </location>
</feature>
<dbReference type="InterPro" id="IPR000480">
    <property type="entry name" value="Glutelin"/>
</dbReference>
<name>A0A4U6VC50_SETVI</name>
<keyword evidence="5" id="KW-0472">Membrane</keyword>
<dbReference type="Pfam" id="PF13016">
    <property type="entry name" value="Gliadin"/>
    <property type="match status" value="1"/>
</dbReference>
<keyword evidence="5" id="KW-0812">Transmembrane</keyword>
<dbReference type="InterPro" id="IPR036312">
    <property type="entry name" value="Bifun_inhib/LTP/seed_sf"/>
</dbReference>
<dbReference type="PRINTS" id="PR00211">
    <property type="entry name" value="GLUTELIN"/>
</dbReference>
<evidence type="ECO:0000313" key="7">
    <source>
        <dbReference type="EMBL" id="TKW25403.1"/>
    </source>
</evidence>
<dbReference type="InterPro" id="IPR001954">
    <property type="entry name" value="Glia_glutenin"/>
</dbReference>
<evidence type="ECO:0000256" key="4">
    <source>
        <dbReference type="ARBA" id="ARBA00023784"/>
    </source>
</evidence>
<dbReference type="AlphaFoldDB" id="A0A4U6VC50"/>
<dbReference type="InterPro" id="IPR016140">
    <property type="entry name" value="Bifunc_inhib/LTP/seed_store"/>
</dbReference>
<comment type="similarity">
    <text evidence="4">Belongs to the prolamin family.</text>
</comment>
<dbReference type="CDD" id="cd00261">
    <property type="entry name" value="AAI_SS"/>
    <property type="match status" value="1"/>
</dbReference>
<evidence type="ECO:0000259" key="6">
    <source>
        <dbReference type="Pfam" id="PF13016"/>
    </source>
</evidence>
<proteinExistence type="inferred from homology"/>
<dbReference type="Gramene" id="TKW25403">
    <property type="protein sequence ID" value="TKW25403"/>
    <property type="gene ID" value="SEVIR_3G117400v2"/>
</dbReference>
<organism evidence="7 8">
    <name type="scientific">Setaria viridis</name>
    <name type="common">Green bristlegrass</name>
    <name type="synonym">Setaria italica subsp. viridis</name>
    <dbReference type="NCBI Taxonomy" id="4556"/>
    <lineage>
        <taxon>Eukaryota</taxon>
        <taxon>Viridiplantae</taxon>
        <taxon>Streptophyta</taxon>
        <taxon>Embryophyta</taxon>
        <taxon>Tracheophyta</taxon>
        <taxon>Spermatophyta</taxon>
        <taxon>Magnoliopsida</taxon>
        <taxon>Liliopsida</taxon>
        <taxon>Poales</taxon>
        <taxon>Poaceae</taxon>
        <taxon>PACMAD clade</taxon>
        <taxon>Panicoideae</taxon>
        <taxon>Panicodae</taxon>
        <taxon>Paniceae</taxon>
        <taxon>Cenchrinae</taxon>
        <taxon>Setaria</taxon>
    </lineage>
</organism>
<keyword evidence="3" id="KW-0708">Seed storage protein</keyword>
<evidence type="ECO:0000256" key="1">
    <source>
        <dbReference type="ARBA" id="ARBA00022729"/>
    </source>
</evidence>
<keyword evidence="5" id="KW-1133">Transmembrane helix</keyword>
<dbReference type="PANTHER" id="PTHR33454">
    <property type="entry name" value="PROLAMIN PPROL 14P"/>
    <property type="match status" value="1"/>
</dbReference>
<dbReference type="Proteomes" id="UP000298652">
    <property type="component" value="Chromosome 3"/>
</dbReference>
<dbReference type="EMBL" id="CM016554">
    <property type="protein sequence ID" value="TKW25403.1"/>
    <property type="molecule type" value="Genomic_DNA"/>
</dbReference>
<sequence length="258" mass="28178">MSAFARNANAMQHSKIISCRSNKANAGERKPWMDRIDHRQPAINCPHICKALMIYHQIHRRPCFIDPYTPLIHKGSRDSSMKMFVVLAVLALAAAAASAQQVSWDWLQPGMYGAGGVYHCAELLRQPQCSPAAAPYYLRREQTMWQPSAVCQPLRQRCCQQLSLMDPMSRCQAMCGVAQSVAQQLQGGAGAGAGALYDPPPPAALMRQWQQLLPAAQAPMAVAQAAQSLPAMCGLYPLPGYCTTPCALSAAVNPPYYY</sequence>
<evidence type="ECO:0000313" key="8">
    <source>
        <dbReference type="Proteomes" id="UP000298652"/>
    </source>
</evidence>
<evidence type="ECO:0000256" key="2">
    <source>
        <dbReference type="ARBA" id="ARBA00022761"/>
    </source>
</evidence>
<keyword evidence="1" id="KW-0732">Signal</keyword>
<dbReference type="GO" id="GO:0045735">
    <property type="term" value="F:nutrient reservoir activity"/>
    <property type="evidence" value="ECO:0007669"/>
    <property type="project" value="UniProtKB-KW"/>
</dbReference>
<gene>
    <name evidence="7" type="ORF">SEVIR_3G117400v2</name>
</gene>
<dbReference type="PANTHER" id="PTHR33454:SF19">
    <property type="entry name" value="PROLAMIN PPROL 14P"/>
    <property type="match status" value="1"/>
</dbReference>
<reference evidence="7" key="1">
    <citation type="submission" date="2019-03" db="EMBL/GenBank/DDBJ databases">
        <title>WGS assembly of Setaria viridis.</title>
        <authorList>
            <person name="Huang P."/>
            <person name="Jenkins J."/>
            <person name="Grimwood J."/>
            <person name="Barry K."/>
            <person name="Healey A."/>
            <person name="Mamidi S."/>
            <person name="Sreedasyam A."/>
            <person name="Shu S."/>
            <person name="Feldman M."/>
            <person name="Wu J."/>
            <person name="Yu Y."/>
            <person name="Chen C."/>
            <person name="Johnson J."/>
            <person name="Rokhsar D."/>
            <person name="Baxter I."/>
            <person name="Schmutz J."/>
            <person name="Brutnell T."/>
            <person name="Kellogg E."/>
        </authorList>
    </citation>
    <scope>NUCLEOTIDE SEQUENCE [LARGE SCALE GENOMIC DNA]</scope>
</reference>
<dbReference type="SUPFAM" id="SSF47699">
    <property type="entry name" value="Bifunctional inhibitor/lipid-transfer protein/seed storage 2S albumin"/>
    <property type="match status" value="1"/>
</dbReference>
<keyword evidence="2" id="KW-0758">Storage protein</keyword>
<dbReference type="Gene3D" id="1.10.110.10">
    <property type="entry name" value="Plant lipid-transfer and hydrophobic proteins"/>
    <property type="match status" value="1"/>
</dbReference>
<feature type="transmembrane region" description="Helical" evidence="5">
    <location>
        <begin position="84"/>
        <end position="104"/>
    </location>
</feature>
<evidence type="ECO:0000256" key="3">
    <source>
        <dbReference type="ARBA" id="ARBA00023129"/>
    </source>
</evidence>
<dbReference type="OMA" id="YYLRREQ"/>
<accession>A0A4U6VC50</accession>
<evidence type="ECO:0000256" key="5">
    <source>
        <dbReference type="SAM" id="Phobius"/>
    </source>
</evidence>
<keyword evidence="8" id="KW-1185">Reference proteome</keyword>
<protein>
    <recommendedName>
        <fullName evidence="6">Bifunctional inhibitor/plant lipid transfer protein/seed storage helical domain-containing protein</fullName>
    </recommendedName>
</protein>